<name>A0A0Q9WUA6_DROWI</name>
<proteinExistence type="predicted"/>
<dbReference type="Gene3D" id="2.60.120.260">
    <property type="entry name" value="Galactose-binding domain-like"/>
    <property type="match status" value="2"/>
</dbReference>
<dbReference type="SMART" id="SM00875">
    <property type="entry name" value="BACK"/>
    <property type="match status" value="1"/>
</dbReference>
<organism evidence="2 3">
    <name type="scientific">Drosophila willistoni</name>
    <name type="common">Fruit fly</name>
    <dbReference type="NCBI Taxonomy" id="7260"/>
    <lineage>
        <taxon>Eukaryota</taxon>
        <taxon>Metazoa</taxon>
        <taxon>Ecdysozoa</taxon>
        <taxon>Arthropoda</taxon>
        <taxon>Hexapoda</taxon>
        <taxon>Insecta</taxon>
        <taxon>Pterygota</taxon>
        <taxon>Neoptera</taxon>
        <taxon>Endopterygota</taxon>
        <taxon>Diptera</taxon>
        <taxon>Brachycera</taxon>
        <taxon>Muscomorpha</taxon>
        <taxon>Ephydroidea</taxon>
        <taxon>Drosophilidae</taxon>
        <taxon>Drosophila</taxon>
        <taxon>Sophophora</taxon>
    </lineage>
</organism>
<dbReference type="SMART" id="SM00225">
    <property type="entry name" value="BTB"/>
    <property type="match status" value="1"/>
</dbReference>
<dbReference type="Gene3D" id="3.30.710.10">
    <property type="entry name" value="Potassium Channel Kv1.1, Chain A"/>
    <property type="match status" value="1"/>
</dbReference>
<dbReference type="KEGG" id="dwi:26529532"/>
<accession>A0A0Q9WUA6</accession>
<gene>
    <name evidence="2" type="primary">Dwil\GK27530</name>
    <name evidence="2" type="ORF">Dwil_GK27530</name>
</gene>
<dbReference type="InterPro" id="IPR052407">
    <property type="entry name" value="BTB_POZ_domain_cont_9"/>
</dbReference>
<dbReference type="SMR" id="A0A0Q9WUA6"/>
<dbReference type="GO" id="GO:0050804">
    <property type="term" value="P:modulation of chemical synaptic transmission"/>
    <property type="evidence" value="ECO:0007669"/>
    <property type="project" value="TreeGrafter"/>
</dbReference>
<dbReference type="Pfam" id="PF07707">
    <property type="entry name" value="BACK"/>
    <property type="match status" value="1"/>
</dbReference>
<dbReference type="GO" id="GO:0008344">
    <property type="term" value="P:adult locomotory behavior"/>
    <property type="evidence" value="ECO:0007669"/>
    <property type="project" value="TreeGrafter"/>
</dbReference>
<dbReference type="EMBL" id="CH964251">
    <property type="protein sequence ID" value="KRF99758.1"/>
    <property type="molecule type" value="Genomic_DNA"/>
</dbReference>
<dbReference type="PROSITE" id="PS50097">
    <property type="entry name" value="BTB"/>
    <property type="match status" value="1"/>
</dbReference>
<dbReference type="Proteomes" id="UP000007798">
    <property type="component" value="Unassembled WGS sequence"/>
</dbReference>
<feature type="domain" description="BTB" evidence="1">
    <location>
        <begin position="37"/>
        <end position="103"/>
    </location>
</feature>
<dbReference type="InterPro" id="IPR000210">
    <property type="entry name" value="BTB/POZ_dom"/>
</dbReference>
<keyword evidence="3" id="KW-1185">Reference proteome</keyword>
<dbReference type="STRING" id="7260.A0A0Q9WUA6"/>
<dbReference type="InterPro" id="IPR008979">
    <property type="entry name" value="Galactose-bd-like_sf"/>
</dbReference>
<evidence type="ECO:0000313" key="2">
    <source>
        <dbReference type="EMBL" id="KRF99758.1"/>
    </source>
</evidence>
<protein>
    <recommendedName>
        <fullName evidence="1">BTB domain-containing protein</fullName>
    </recommendedName>
</protein>
<dbReference type="GO" id="GO:0005737">
    <property type="term" value="C:cytoplasm"/>
    <property type="evidence" value="ECO:0007669"/>
    <property type="project" value="TreeGrafter"/>
</dbReference>
<dbReference type="InParanoid" id="A0A0Q9WUA6"/>
<sequence length="556" mass="63459">MANKSDKDLEAKSMGKVDLTGRLLADMASLCLSESYADVEFLVEEQKLPAHRVVLAVRSEYFRALLYGGMSESTQRQIQLDVRLDLFKLLLEYIYTGNLLLTTMKEDVVFDMLGTADQYGFHDLQLAISKYLTQSLTLKNVCVVLDAARLNNLEDLTEACLSFMDDNASDLLQEKSLSLLSRESLEVVLHRDSFYATEEEIFQGVLKWSRCNPTLVTETLWDVVRLPLMGIQNLVEVVRPLEILGANKILDAIAEIFTKKLPHRSRLVLDKNVASAKYFAQCTKGNNGCFLLDTTVNTIYGTSCYTSHTMSENNDCGIVVELGAMYKINHIRLMLWDKGIQEYSYFIEVSVDDINWERVVDYSQHHCRSWQYLYFDARPVRFIRIVGTHNAADSEFYVVSLKAMHTSCVPRLIDQFVSPVDNVATIPMHACVMKDGNLRSSNLLNGNFKDYDSHMFGTEGIVVRLRQPFHVGSICLLLFGGPERRYSFYIETSTNYKDWEMVVDKRNDEASSWQDLHFTPRPVVYIRIVGTAGYFIQRVEDFCCLHMECPSQAGLK</sequence>
<dbReference type="PANTHER" id="PTHR46306">
    <property type="entry name" value="BTB/POZ DOMAIN-CONTAINING PROTEIN 9"/>
    <property type="match status" value="1"/>
</dbReference>
<reference evidence="2 3" key="1">
    <citation type="journal article" date="2007" name="Nature">
        <title>Evolution of genes and genomes on the Drosophila phylogeny.</title>
        <authorList>
            <consortium name="Drosophila 12 Genomes Consortium"/>
            <person name="Clark A.G."/>
            <person name="Eisen M.B."/>
            <person name="Smith D.R."/>
            <person name="Bergman C.M."/>
            <person name="Oliver B."/>
            <person name="Markow T.A."/>
            <person name="Kaufman T.C."/>
            <person name="Kellis M."/>
            <person name="Gelbart W."/>
            <person name="Iyer V.N."/>
            <person name="Pollard D.A."/>
            <person name="Sackton T.B."/>
            <person name="Larracuente A.M."/>
            <person name="Singh N.D."/>
            <person name="Abad J.P."/>
            <person name="Abt D.N."/>
            <person name="Adryan B."/>
            <person name="Aguade M."/>
            <person name="Akashi H."/>
            <person name="Anderson W.W."/>
            <person name="Aquadro C.F."/>
            <person name="Ardell D.H."/>
            <person name="Arguello R."/>
            <person name="Artieri C.G."/>
            <person name="Barbash D.A."/>
            <person name="Barker D."/>
            <person name="Barsanti P."/>
            <person name="Batterham P."/>
            <person name="Batzoglou S."/>
            <person name="Begun D."/>
            <person name="Bhutkar A."/>
            <person name="Blanco E."/>
            <person name="Bosak S.A."/>
            <person name="Bradley R.K."/>
            <person name="Brand A.D."/>
            <person name="Brent M.R."/>
            <person name="Brooks A.N."/>
            <person name="Brown R.H."/>
            <person name="Butlin R.K."/>
            <person name="Caggese C."/>
            <person name="Calvi B.R."/>
            <person name="Bernardo de Carvalho A."/>
            <person name="Caspi A."/>
            <person name="Castrezana S."/>
            <person name="Celniker S.E."/>
            <person name="Chang J.L."/>
            <person name="Chapple C."/>
            <person name="Chatterji S."/>
            <person name="Chinwalla A."/>
            <person name="Civetta A."/>
            <person name="Clifton S.W."/>
            <person name="Comeron J.M."/>
            <person name="Costello J.C."/>
            <person name="Coyne J.A."/>
            <person name="Daub J."/>
            <person name="David R.G."/>
            <person name="Delcher A.L."/>
            <person name="Delehaunty K."/>
            <person name="Do C.B."/>
            <person name="Ebling H."/>
            <person name="Edwards K."/>
            <person name="Eickbush T."/>
            <person name="Evans J.D."/>
            <person name="Filipski A."/>
            <person name="Findeiss S."/>
            <person name="Freyhult E."/>
            <person name="Fulton L."/>
            <person name="Fulton R."/>
            <person name="Garcia A.C."/>
            <person name="Gardiner A."/>
            <person name="Garfield D.A."/>
            <person name="Garvin B.E."/>
            <person name="Gibson G."/>
            <person name="Gilbert D."/>
            <person name="Gnerre S."/>
            <person name="Godfrey J."/>
            <person name="Good R."/>
            <person name="Gotea V."/>
            <person name="Gravely B."/>
            <person name="Greenberg A.J."/>
            <person name="Griffiths-Jones S."/>
            <person name="Gross S."/>
            <person name="Guigo R."/>
            <person name="Gustafson E.A."/>
            <person name="Haerty W."/>
            <person name="Hahn M.W."/>
            <person name="Halligan D.L."/>
            <person name="Halpern A.L."/>
            <person name="Halter G.M."/>
            <person name="Han M.V."/>
            <person name="Heger A."/>
            <person name="Hillier L."/>
            <person name="Hinrichs A.S."/>
            <person name="Holmes I."/>
            <person name="Hoskins R.A."/>
            <person name="Hubisz M.J."/>
            <person name="Hultmark D."/>
            <person name="Huntley M.A."/>
            <person name="Jaffe D.B."/>
            <person name="Jagadeeshan S."/>
            <person name="Jeck W.R."/>
            <person name="Johnson J."/>
            <person name="Jones C.D."/>
            <person name="Jordan W.C."/>
            <person name="Karpen G.H."/>
            <person name="Kataoka E."/>
            <person name="Keightley P.D."/>
            <person name="Kheradpour P."/>
            <person name="Kirkness E.F."/>
            <person name="Koerich L.B."/>
            <person name="Kristiansen K."/>
            <person name="Kudrna D."/>
            <person name="Kulathinal R.J."/>
            <person name="Kumar S."/>
            <person name="Kwok R."/>
            <person name="Lander E."/>
            <person name="Langley C.H."/>
            <person name="Lapoint R."/>
            <person name="Lazzaro B.P."/>
            <person name="Lee S.J."/>
            <person name="Levesque L."/>
            <person name="Li R."/>
            <person name="Lin C.F."/>
            <person name="Lin M.F."/>
            <person name="Lindblad-Toh K."/>
            <person name="Llopart A."/>
            <person name="Long M."/>
            <person name="Low L."/>
            <person name="Lozovsky E."/>
            <person name="Lu J."/>
            <person name="Luo M."/>
            <person name="Machado C.A."/>
            <person name="Makalowski W."/>
            <person name="Marzo M."/>
            <person name="Matsuda M."/>
            <person name="Matzkin L."/>
            <person name="McAllister B."/>
            <person name="McBride C.S."/>
            <person name="McKernan B."/>
            <person name="McKernan K."/>
            <person name="Mendez-Lago M."/>
            <person name="Minx P."/>
            <person name="Mollenhauer M.U."/>
            <person name="Montooth K."/>
            <person name="Mount S.M."/>
            <person name="Mu X."/>
            <person name="Myers E."/>
            <person name="Negre B."/>
            <person name="Newfeld S."/>
            <person name="Nielsen R."/>
            <person name="Noor M.A."/>
            <person name="O'Grady P."/>
            <person name="Pachter L."/>
            <person name="Papaceit M."/>
            <person name="Parisi M.J."/>
            <person name="Parisi M."/>
            <person name="Parts L."/>
            <person name="Pedersen J.S."/>
            <person name="Pesole G."/>
            <person name="Phillippy A.M."/>
            <person name="Ponting C.P."/>
            <person name="Pop M."/>
            <person name="Porcelli D."/>
            <person name="Powell J.R."/>
            <person name="Prohaska S."/>
            <person name="Pruitt K."/>
            <person name="Puig M."/>
            <person name="Quesneville H."/>
            <person name="Ram K.R."/>
            <person name="Rand D."/>
            <person name="Rasmussen M.D."/>
            <person name="Reed L.K."/>
            <person name="Reenan R."/>
            <person name="Reily A."/>
            <person name="Remington K.A."/>
            <person name="Rieger T.T."/>
            <person name="Ritchie M.G."/>
            <person name="Robin C."/>
            <person name="Rogers Y.H."/>
            <person name="Rohde C."/>
            <person name="Rozas J."/>
            <person name="Rubenfield M.J."/>
            <person name="Ruiz A."/>
            <person name="Russo S."/>
            <person name="Salzberg S.L."/>
            <person name="Sanchez-Gracia A."/>
            <person name="Saranga D.J."/>
            <person name="Sato H."/>
            <person name="Schaeffer S.W."/>
            <person name="Schatz M.C."/>
            <person name="Schlenke T."/>
            <person name="Schwartz R."/>
            <person name="Segarra C."/>
            <person name="Singh R.S."/>
            <person name="Sirot L."/>
            <person name="Sirota M."/>
            <person name="Sisneros N.B."/>
            <person name="Smith C.D."/>
            <person name="Smith T.F."/>
            <person name="Spieth J."/>
            <person name="Stage D.E."/>
            <person name="Stark A."/>
            <person name="Stephan W."/>
            <person name="Strausberg R.L."/>
            <person name="Strempel S."/>
            <person name="Sturgill D."/>
            <person name="Sutton G."/>
            <person name="Sutton G.G."/>
            <person name="Tao W."/>
            <person name="Teichmann S."/>
            <person name="Tobari Y.N."/>
            <person name="Tomimura Y."/>
            <person name="Tsolas J.M."/>
            <person name="Valente V.L."/>
            <person name="Venter E."/>
            <person name="Venter J.C."/>
            <person name="Vicario S."/>
            <person name="Vieira F.G."/>
            <person name="Vilella A.J."/>
            <person name="Villasante A."/>
            <person name="Walenz B."/>
            <person name="Wang J."/>
            <person name="Wasserman M."/>
            <person name="Watts T."/>
            <person name="Wilson D."/>
            <person name="Wilson R.K."/>
            <person name="Wing R.A."/>
            <person name="Wolfner M.F."/>
            <person name="Wong A."/>
            <person name="Wong G.K."/>
            <person name="Wu C.I."/>
            <person name="Wu G."/>
            <person name="Yamamoto D."/>
            <person name="Yang H.P."/>
            <person name="Yang S.P."/>
            <person name="Yorke J.A."/>
            <person name="Yoshida K."/>
            <person name="Zdobnov E."/>
            <person name="Zhang P."/>
            <person name="Zhang Y."/>
            <person name="Zimin A.V."/>
            <person name="Baldwin J."/>
            <person name="Abdouelleil A."/>
            <person name="Abdulkadir J."/>
            <person name="Abebe A."/>
            <person name="Abera B."/>
            <person name="Abreu J."/>
            <person name="Acer S.C."/>
            <person name="Aftuck L."/>
            <person name="Alexander A."/>
            <person name="An P."/>
            <person name="Anderson E."/>
            <person name="Anderson S."/>
            <person name="Arachi H."/>
            <person name="Azer M."/>
            <person name="Bachantsang P."/>
            <person name="Barry A."/>
            <person name="Bayul T."/>
            <person name="Berlin A."/>
            <person name="Bessette D."/>
            <person name="Bloom T."/>
            <person name="Blye J."/>
            <person name="Boguslavskiy L."/>
            <person name="Bonnet C."/>
            <person name="Boukhgalter B."/>
            <person name="Bourzgui I."/>
            <person name="Brown A."/>
            <person name="Cahill P."/>
            <person name="Channer S."/>
            <person name="Cheshatsang Y."/>
            <person name="Chuda L."/>
            <person name="Citroen M."/>
            <person name="Collymore A."/>
            <person name="Cooke P."/>
            <person name="Costello M."/>
            <person name="D'Aco K."/>
            <person name="Daza R."/>
            <person name="De Haan G."/>
            <person name="DeGray S."/>
            <person name="DeMaso C."/>
            <person name="Dhargay N."/>
            <person name="Dooley K."/>
            <person name="Dooley E."/>
            <person name="Doricent M."/>
            <person name="Dorje P."/>
            <person name="Dorjee K."/>
            <person name="Dupes A."/>
            <person name="Elong R."/>
            <person name="Falk J."/>
            <person name="Farina A."/>
            <person name="Faro S."/>
            <person name="Ferguson D."/>
            <person name="Fisher S."/>
            <person name="Foley C.D."/>
            <person name="Franke A."/>
            <person name="Friedrich D."/>
            <person name="Gadbois L."/>
            <person name="Gearin G."/>
            <person name="Gearin C.R."/>
            <person name="Giannoukos G."/>
            <person name="Goode T."/>
            <person name="Graham J."/>
            <person name="Grandbois E."/>
            <person name="Grewal S."/>
            <person name="Gyaltsen K."/>
            <person name="Hafez N."/>
            <person name="Hagos B."/>
            <person name="Hall J."/>
            <person name="Henson C."/>
            <person name="Hollinger A."/>
            <person name="Honan T."/>
            <person name="Huard M.D."/>
            <person name="Hughes L."/>
            <person name="Hurhula B."/>
            <person name="Husby M.E."/>
            <person name="Kamat A."/>
            <person name="Kanga B."/>
            <person name="Kashin S."/>
            <person name="Khazanovich D."/>
            <person name="Kisner P."/>
            <person name="Lance K."/>
            <person name="Lara M."/>
            <person name="Lee W."/>
            <person name="Lennon N."/>
            <person name="Letendre F."/>
            <person name="LeVine R."/>
            <person name="Lipovsky A."/>
            <person name="Liu X."/>
            <person name="Liu J."/>
            <person name="Liu S."/>
            <person name="Lokyitsang T."/>
            <person name="Lokyitsang Y."/>
            <person name="Lubonja R."/>
            <person name="Lui A."/>
            <person name="MacDonald P."/>
            <person name="Magnisalis V."/>
            <person name="Maru K."/>
            <person name="Matthews C."/>
            <person name="McCusker W."/>
            <person name="McDonough S."/>
            <person name="Mehta T."/>
            <person name="Meldrim J."/>
            <person name="Meneus L."/>
            <person name="Mihai O."/>
            <person name="Mihalev A."/>
            <person name="Mihova T."/>
            <person name="Mittelman R."/>
            <person name="Mlenga V."/>
            <person name="Montmayeur A."/>
            <person name="Mulrain L."/>
            <person name="Navidi A."/>
            <person name="Naylor J."/>
            <person name="Negash T."/>
            <person name="Nguyen T."/>
            <person name="Nguyen N."/>
            <person name="Nicol R."/>
            <person name="Norbu C."/>
            <person name="Norbu N."/>
            <person name="Novod N."/>
            <person name="O'Neill B."/>
            <person name="Osman S."/>
            <person name="Markiewicz E."/>
            <person name="Oyono O.L."/>
            <person name="Patti C."/>
            <person name="Phunkhang P."/>
            <person name="Pierre F."/>
            <person name="Priest M."/>
            <person name="Raghuraman S."/>
            <person name="Rege F."/>
            <person name="Reyes R."/>
            <person name="Rise C."/>
            <person name="Rogov P."/>
            <person name="Ross K."/>
            <person name="Ryan E."/>
            <person name="Settipalli S."/>
            <person name="Shea T."/>
            <person name="Sherpa N."/>
            <person name="Shi L."/>
            <person name="Shih D."/>
            <person name="Sparrow T."/>
            <person name="Spaulding J."/>
            <person name="Stalker J."/>
            <person name="Stange-Thomann N."/>
            <person name="Stavropoulos S."/>
            <person name="Stone C."/>
            <person name="Strader C."/>
            <person name="Tesfaye S."/>
            <person name="Thomson T."/>
            <person name="Thoulutsang Y."/>
            <person name="Thoulutsang D."/>
            <person name="Topham K."/>
            <person name="Topping I."/>
            <person name="Tsamla T."/>
            <person name="Vassiliev H."/>
            <person name="Vo A."/>
            <person name="Wangchuk T."/>
            <person name="Wangdi T."/>
            <person name="Weiand M."/>
            <person name="Wilkinson J."/>
            <person name="Wilson A."/>
            <person name="Yadav S."/>
            <person name="Young G."/>
            <person name="Yu Q."/>
            <person name="Zembek L."/>
            <person name="Zhong D."/>
            <person name="Zimmer A."/>
            <person name="Zwirko Z."/>
            <person name="Jaffe D.B."/>
            <person name="Alvarez P."/>
            <person name="Brockman W."/>
            <person name="Butler J."/>
            <person name="Chin C."/>
            <person name="Gnerre S."/>
            <person name="Grabherr M."/>
            <person name="Kleber M."/>
            <person name="Mauceli E."/>
            <person name="MacCallum I."/>
        </authorList>
    </citation>
    <scope>NUCLEOTIDE SEQUENCE [LARGE SCALE GENOMIC DNA]</scope>
    <source>
        <strain evidence="3">Tucson 14030-0811.24</strain>
    </source>
</reference>
<evidence type="ECO:0000313" key="3">
    <source>
        <dbReference type="Proteomes" id="UP000007798"/>
    </source>
</evidence>
<dbReference type="SUPFAM" id="SSF49785">
    <property type="entry name" value="Galactose-binding domain-like"/>
    <property type="match status" value="2"/>
</dbReference>
<evidence type="ECO:0000259" key="1">
    <source>
        <dbReference type="PROSITE" id="PS50097"/>
    </source>
</evidence>
<dbReference type="AlphaFoldDB" id="A0A0Q9WUA6"/>
<dbReference type="SUPFAM" id="SSF54695">
    <property type="entry name" value="POZ domain"/>
    <property type="match status" value="1"/>
</dbReference>
<dbReference type="Pfam" id="PF00651">
    <property type="entry name" value="BTB"/>
    <property type="match status" value="1"/>
</dbReference>
<dbReference type="OrthoDB" id="9997739at2759"/>
<dbReference type="InterPro" id="IPR011333">
    <property type="entry name" value="SKP1/BTB/POZ_sf"/>
</dbReference>
<dbReference type="PANTHER" id="PTHR46306:SF1">
    <property type="entry name" value="BTB_POZ DOMAIN-CONTAINING PROTEIN 9"/>
    <property type="match status" value="1"/>
</dbReference>
<dbReference type="Gene3D" id="1.25.40.420">
    <property type="match status" value="1"/>
</dbReference>
<dbReference type="GO" id="GO:0048512">
    <property type="term" value="P:circadian behavior"/>
    <property type="evidence" value="ECO:0007669"/>
    <property type="project" value="TreeGrafter"/>
</dbReference>
<dbReference type="InterPro" id="IPR011705">
    <property type="entry name" value="BACK"/>
</dbReference>